<accession>A0ABP9JTP8</accession>
<keyword evidence="4" id="KW-1185">Reference proteome</keyword>
<evidence type="ECO:0000256" key="1">
    <source>
        <dbReference type="ARBA" id="ARBA00022527"/>
    </source>
</evidence>
<sequence>MESVTSGDGRLAPLCPTEVTATLGGADLCIAEARDLVADFLGGRIRTELGIRVSARALGDAQLVVSELVTNARKYAPGPVSLELRVTRDVVEVAVRDTDPVLPVARSADAHRIGQHGLEIVKAVALTFEARREPTGKCLTARIALRDGLDGRDALAP</sequence>
<reference evidence="4" key="1">
    <citation type="journal article" date="2019" name="Int. J. Syst. Evol. Microbiol.">
        <title>The Global Catalogue of Microorganisms (GCM) 10K type strain sequencing project: providing services to taxonomists for standard genome sequencing and annotation.</title>
        <authorList>
            <consortium name="The Broad Institute Genomics Platform"/>
            <consortium name="The Broad Institute Genome Sequencing Center for Infectious Disease"/>
            <person name="Wu L."/>
            <person name="Ma J."/>
        </authorList>
    </citation>
    <scope>NUCLEOTIDE SEQUENCE [LARGE SCALE GENOMIC DNA]</scope>
    <source>
        <strain evidence="4">JCM 18410</strain>
    </source>
</reference>
<dbReference type="RefSeq" id="WP_176147156.1">
    <property type="nucleotide sequence ID" value="NZ_BAABKC010000002.1"/>
</dbReference>
<dbReference type="InterPro" id="IPR050267">
    <property type="entry name" value="Anti-sigma-factor_SerPK"/>
</dbReference>
<dbReference type="InterPro" id="IPR003594">
    <property type="entry name" value="HATPase_dom"/>
</dbReference>
<name>A0ABP9JTP8_9ACTN</name>
<dbReference type="Gene3D" id="3.30.565.10">
    <property type="entry name" value="Histidine kinase-like ATPase, C-terminal domain"/>
    <property type="match status" value="1"/>
</dbReference>
<evidence type="ECO:0000259" key="2">
    <source>
        <dbReference type="Pfam" id="PF13581"/>
    </source>
</evidence>
<feature type="domain" description="Histidine kinase/HSP90-like ATPase" evidence="2">
    <location>
        <begin position="51"/>
        <end position="142"/>
    </location>
</feature>
<proteinExistence type="predicted"/>
<protein>
    <submittedName>
        <fullName evidence="3">ATP-binding protein</fullName>
    </submittedName>
</protein>
<dbReference type="Pfam" id="PF13581">
    <property type="entry name" value="HATPase_c_2"/>
    <property type="match status" value="1"/>
</dbReference>
<keyword evidence="1" id="KW-0418">Kinase</keyword>
<dbReference type="EMBL" id="BAABKC010000002">
    <property type="protein sequence ID" value="GAA5042005.1"/>
    <property type="molecule type" value="Genomic_DNA"/>
</dbReference>
<keyword evidence="3" id="KW-0547">Nucleotide-binding</keyword>
<keyword evidence="1" id="KW-0808">Transferase</keyword>
<dbReference type="Proteomes" id="UP001500124">
    <property type="component" value="Unassembled WGS sequence"/>
</dbReference>
<dbReference type="GO" id="GO:0005524">
    <property type="term" value="F:ATP binding"/>
    <property type="evidence" value="ECO:0007669"/>
    <property type="project" value="UniProtKB-KW"/>
</dbReference>
<dbReference type="InterPro" id="IPR036890">
    <property type="entry name" value="HATPase_C_sf"/>
</dbReference>
<evidence type="ECO:0000313" key="3">
    <source>
        <dbReference type="EMBL" id="GAA5042005.1"/>
    </source>
</evidence>
<evidence type="ECO:0000313" key="4">
    <source>
        <dbReference type="Proteomes" id="UP001500124"/>
    </source>
</evidence>
<dbReference type="PANTHER" id="PTHR35526">
    <property type="entry name" value="ANTI-SIGMA-F FACTOR RSBW-RELATED"/>
    <property type="match status" value="1"/>
</dbReference>
<comment type="caution">
    <text evidence="3">The sequence shown here is derived from an EMBL/GenBank/DDBJ whole genome shotgun (WGS) entry which is preliminary data.</text>
</comment>
<organism evidence="3 4">
    <name type="scientific">Streptomyces similanensis</name>
    <dbReference type="NCBI Taxonomy" id="1274988"/>
    <lineage>
        <taxon>Bacteria</taxon>
        <taxon>Bacillati</taxon>
        <taxon>Actinomycetota</taxon>
        <taxon>Actinomycetes</taxon>
        <taxon>Kitasatosporales</taxon>
        <taxon>Streptomycetaceae</taxon>
        <taxon>Streptomyces</taxon>
    </lineage>
</organism>
<dbReference type="SUPFAM" id="SSF55874">
    <property type="entry name" value="ATPase domain of HSP90 chaperone/DNA topoisomerase II/histidine kinase"/>
    <property type="match status" value="1"/>
</dbReference>
<dbReference type="PANTHER" id="PTHR35526:SF3">
    <property type="entry name" value="ANTI-SIGMA-F FACTOR RSBW"/>
    <property type="match status" value="1"/>
</dbReference>
<keyword evidence="1" id="KW-0723">Serine/threonine-protein kinase</keyword>
<dbReference type="CDD" id="cd16936">
    <property type="entry name" value="HATPase_RsbW-like"/>
    <property type="match status" value="1"/>
</dbReference>
<gene>
    <name evidence="3" type="ORF">GCM10023336_02640</name>
</gene>
<keyword evidence="3" id="KW-0067">ATP-binding</keyword>